<dbReference type="InterPro" id="IPR020806">
    <property type="entry name" value="PKS_PP-bd"/>
</dbReference>
<dbReference type="Proteomes" id="UP001596137">
    <property type="component" value="Unassembled WGS sequence"/>
</dbReference>
<name>A0ABW1NWD4_9ACTN</name>
<keyword evidence="2" id="KW-0597">Phosphoprotein</keyword>
<keyword evidence="6" id="KW-1185">Reference proteome</keyword>
<evidence type="ECO:0000256" key="3">
    <source>
        <dbReference type="SAM" id="MobiDB-lite"/>
    </source>
</evidence>
<dbReference type="SMART" id="SM00823">
    <property type="entry name" value="PKS_PP"/>
    <property type="match status" value="1"/>
</dbReference>
<keyword evidence="1" id="KW-0596">Phosphopantetheine</keyword>
<protein>
    <submittedName>
        <fullName evidence="5">Acyl carrier protein</fullName>
    </submittedName>
</protein>
<dbReference type="RefSeq" id="WP_380763135.1">
    <property type="nucleotide sequence ID" value="NZ_JBHSRF010000118.1"/>
</dbReference>
<dbReference type="InterPro" id="IPR036736">
    <property type="entry name" value="ACP-like_sf"/>
</dbReference>
<proteinExistence type="predicted"/>
<evidence type="ECO:0000313" key="6">
    <source>
        <dbReference type="Proteomes" id="UP001596137"/>
    </source>
</evidence>
<evidence type="ECO:0000256" key="2">
    <source>
        <dbReference type="ARBA" id="ARBA00022553"/>
    </source>
</evidence>
<evidence type="ECO:0000256" key="1">
    <source>
        <dbReference type="ARBA" id="ARBA00022450"/>
    </source>
</evidence>
<feature type="region of interest" description="Disordered" evidence="3">
    <location>
        <begin position="1"/>
        <end position="23"/>
    </location>
</feature>
<dbReference type="SUPFAM" id="SSF47336">
    <property type="entry name" value="ACP-like"/>
    <property type="match status" value="1"/>
</dbReference>
<gene>
    <name evidence="5" type="ORF">ACFP1K_38735</name>
</gene>
<dbReference type="Gene3D" id="1.10.1200.10">
    <property type="entry name" value="ACP-like"/>
    <property type="match status" value="1"/>
</dbReference>
<accession>A0ABW1NWD4</accession>
<dbReference type="InterPro" id="IPR009081">
    <property type="entry name" value="PP-bd_ACP"/>
</dbReference>
<organism evidence="5 6">
    <name type="scientific">Sphaerisporangium aureirubrum</name>
    <dbReference type="NCBI Taxonomy" id="1544736"/>
    <lineage>
        <taxon>Bacteria</taxon>
        <taxon>Bacillati</taxon>
        <taxon>Actinomycetota</taxon>
        <taxon>Actinomycetes</taxon>
        <taxon>Streptosporangiales</taxon>
        <taxon>Streptosporangiaceae</taxon>
        <taxon>Sphaerisporangium</taxon>
    </lineage>
</organism>
<sequence length="100" mass="10714">MSSTLTGEQPRATGGAGAGNGGAPIEALREIWRDVLKLDDVGPDEELPYLGGQSMQVIQLAVRVERTLGVKLPLQVLLETPTLRGLADVAEELRRVEAPR</sequence>
<feature type="domain" description="Carrier" evidence="4">
    <location>
        <begin position="19"/>
        <end position="94"/>
    </location>
</feature>
<dbReference type="PROSITE" id="PS50075">
    <property type="entry name" value="CARRIER"/>
    <property type="match status" value="1"/>
</dbReference>
<evidence type="ECO:0000259" key="4">
    <source>
        <dbReference type="PROSITE" id="PS50075"/>
    </source>
</evidence>
<dbReference type="EMBL" id="JBHSRF010000118">
    <property type="protein sequence ID" value="MFC6087155.1"/>
    <property type="molecule type" value="Genomic_DNA"/>
</dbReference>
<comment type="caution">
    <text evidence="5">The sequence shown here is derived from an EMBL/GenBank/DDBJ whole genome shotgun (WGS) entry which is preliminary data.</text>
</comment>
<evidence type="ECO:0000313" key="5">
    <source>
        <dbReference type="EMBL" id="MFC6087155.1"/>
    </source>
</evidence>
<dbReference type="Pfam" id="PF00550">
    <property type="entry name" value="PP-binding"/>
    <property type="match status" value="1"/>
</dbReference>
<reference evidence="6" key="1">
    <citation type="journal article" date="2019" name="Int. J. Syst. Evol. Microbiol.">
        <title>The Global Catalogue of Microorganisms (GCM) 10K type strain sequencing project: providing services to taxonomists for standard genome sequencing and annotation.</title>
        <authorList>
            <consortium name="The Broad Institute Genomics Platform"/>
            <consortium name="The Broad Institute Genome Sequencing Center for Infectious Disease"/>
            <person name="Wu L."/>
            <person name="Ma J."/>
        </authorList>
    </citation>
    <scope>NUCLEOTIDE SEQUENCE [LARGE SCALE GENOMIC DNA]</scope>
    <source>
        <strain evidence="6">JCM 30346</strain>
    </source>
</reference>